<dbReference type="EMBL" id="KZ613520">
    <property type="protein sequence ID" value="PMD14647.1"/>
    <property type="molecule type" value="Genomic_DNA"/>
</dbReference>
<dbReference type="Pfam" id="PF14479">
    <property type="entry name" value="HeLo"/>
    <property type="match status" value="1"/>
</dbReference>
<dbReference type="InterPro" id="IPR011009">
    <property type="entry name" value="Kinase-like_dom_sf"/>
</dbReference>
<proteinExistence type="predicted"/>
<keyword evidence="3" id="KW-1185">Reference proteome</keyword>
<evidence type="ECO:0000313" key="3">
    <source>
        <dbReference type="Proteomes" id="UP000235672"/>
    </source>
</evidence>
<accession>A0A2J6PKU9</accession>
<dbReference type="InterPro" id="IPR029498">
    <property type="entry name" value="HeLo_dom"/>
</dbReference>
<gene>
    <name evidence="2" type="ORF">NA56DRAFT_710720</name>
</gene>
<reference evidence="2 3" key="1">
    <citation type="submission" date="2016-05" db="EMBL/GenBank/DDBJ databases">
        <title>A degradative enzymes factory behind the ericoid mycorrhizal symbiosis.</title>
        <authorList>
            <consortium name="DOE Joint Genome Institute"/>
            <person name="Martino E."/>
            <person name="Morin E."/>
            <person name="Grelet G."/>
            <person name="Kuo A."/>
            <person name="Kohler A."/>
            <person name="Daghino S."/>
            <person name="Barry K."/>
            <person name="Choi C."/>
            <person name="Cichocki N."/>
            <person name="Clum A."/>
            <person name="Copeland A."/>
            <person name="Hainaut M."/>
            <person name="Haridas S."/>
            <person name="Labutti K."/>
            <person name="Lindquist E."/>
            <person name="Lipzen A."/>
            <person name="Khouja H.-R."/>
            <person name="Murat C."/>
            <person name="Ohm R."/>
            <person name="Olson A."/>
            <person name="Spatafora J."/>
            <person name="Veneault-Fourrey C."/>
            <person name="Henrissat B."/>
            <person name="Grigoriev I."/>
            <person name="Martin F."/>
            <person name="Perotto S."/>
        </authorList>
    </citation>
    <scope>NUCLEOTIDE SEQUENCE [LARGE SCALE GENOMIC DNA]</scope>
    <source>
        <strain evidence="2 3">UAMH 7357</strain>
    </source>
</reference>
<sequence length="588" mass="65515">MARFDPLSVLGAAIGVTSLIIQLTDESIKGYKLYHEAADLPQTHRYLLVRLHIEQQRFLNFAFEAGLLNDDGVVCSTLQVNRSLLLAILAEIKLLFESFAAANGKYEKEAACGPVNWADHSYPELDLMSVLCIATSDHTQPEREKVASKRAEAARRLLGLGKSVAQTAKNLRTIVVEPKRLVWAAVDKDAFEQLISKLDAPAAEANLNIPTGILDLESNALSQAVAEQMATQKKKESYLRHLANIKIQFTKISNLSDSIVPPFNHSQFIDGLLSQGDFGFLGLAPEAGTLQRRTRTTYRGKRVWIEWKDNPATSHIAVDEQVEWRIGLLTDLLRSAKREGFRVARCLGYIKILQTDDATRFGIVFEEPLIHGAEVKIVTLRDLLERQLHPSLSARLALCAVLARCVHSFHAVNWLHKALRPDNIIFFSSSELPSLNEPFLSGFELSRPSIMDQLTEKPRFDPLQDIYRHPNAQSSVLMIQVALWKRIEDVVPLKDLAKAKPPALREIHPWLLGMPSGTGSLSDITESGSCLQQVAFACGDSFRDIVEHCLRIDTIESPEFFGGEGRGDCFESAESDGTGYCEEVRSYC</sequence>
<dbReference type="AlphaFoldDB" id="A0A2J6PKU9"/>
<feature type="domain" description="Prion-inhibition and propagation HeLo" evidence="1">
    <location>
        <begin position="11"/>
        <end position="199"/>
    </location>
</feature>
<name>A0A2J6PKU9_9HELO</name>
<dbReference type="Proteomes" id="UP000235672">
    <property type="component" value="Unassembled WGS sequence"/>
</dbReference>
<evidence type="ECO:0000259" key="1">
    <source>
        <dbReference type="Pfam" id="PF14479"/>
    </source>
</evidence>
<dbReference type="PANTHER" id="PTHR37542:SF1">
    <property type="entry name" value="PRION-INHIBITION AND PROPAGATION HELO DOMAIN-CONTAINING PROTEIN"/>
    <property type="match status" value="1"/>
</dbReference>
<organism evidence="2 3">
    <name type="scientific">Hyaloscypha hepaticicola</name>
    <dbReference type="NCBI Taxonomy" id="2082293"/>
    <lineage>
        <taxon>Eukaryota</taxon>
        <taxon>Fungi</taxon>
        <taxon>Dikarya</taxon>
        <taxon>Ascomycota</taxon>
        <taxon>Pezizomycotina</taxon>
        <taxon>Leotiomycetes</taxon>
        <taxon>Helotiales</taxon>
        <taxon>Hyaloscyphaceae</taxon>
        <taxon>Hyaloscypha</taxon>
    </lineage>
</organism>
<dbReference type="InterPro" id="IPR038305">
    <property type="entry name" value="HeLo_sf"/>
</dbReference>
<protein>
    <recommendedName>
        <fullName evidence="1">Prion-inhibition and propagation HeLo domain-containing protein</fullName>
    </recommendedName>
</protein>
<dbReference type="SUPFAM" id="SSF56112">
    <property type="entry name" value="Protein kinase-like (PK-like)"/>
    <property type="match status" value="1"/>
</dbReference>
<dbReference type="PANTHER" id="PTHR37542">
    <property type="entry name" value="HELO DOMAIN-CONTAINING PROTEIN-RELATED"/>
    <property type="match status" value="1"/>
</dbReference>
<evidence type="ECO:0000313" key="2">
    <source>
        <dbReference type="EMBL" id="PMD14647.1"/>
    </source>
</evidence>
<dbReference type="Gene3D" id="1.20.120.1020">
    <property type="entry name" value="Prion-inhibition and propagation, HeLo domain"/>
    <property type="match status" value="1"/>
</dbReference>
<dbReference type="OrthoDB" id="1911848at2759"/>